<evidence type="ECO:0000256" key="11">
    <source>
        <dbReference type="ARBA" id="ARBA00040821"/>
    </source>
</evidence>
<evidence type="ECO:0000256" key="15">
    <source>
        <dbReference type="SAM" id="Phobius"/>
    </source>
</evidence>
<keyword evidence="10" id="KW-0325">Glycoprotein</keyword>
<feature type="region of interest" description="Disordered" evidence="14">
    <location>
        <begin position="811"/>
        <end position="868"/>
    </location>
</feature>
<comment type="similarity">
    <text evidence="3">Belongs to the CD36 family.</text>
</comment>
<feature type="region of interest" description="Disordered" evidence="14">
    <location>
        <begin position="1"/>
        <end position="22"/>
    </location>
</feature>
<proteinExistence type="inferred from homology"/>
<evidence type="ECO:0000256" key="9">
    <source>
        <dbReference type="ARBA" id="ARBA00023170"/>
    </source>
</evidence>
<dbReference type="Pfam" id="PF01130">
    <property type="entry name" value="CD36"/>
    <property type="match status" value="1"/>
</dbReference>
<evidence type="ECO:0000256" key="10">
    <source>
        <dbReference type="ARBA" id="ARBA00023180"/>
    </source>
</evidence>
<organism evidence="18">
    <name type="scientific">Hymenolepis diminuta</name>
    <name type="common">Rat tapeworm</name>
    <dbReference type="NCBI Taxonomy" id="6216"/>
    <lineage>
        <taxon>Eukaryota</taxon>
        <taxon>Metazoa</taxon>
        <taxon>Spiralia</taxon>
        <taxon>Lophotrochozoa</taxon>
        <taxon>Platyhelminthes</taxon>
        <taxon>Cestoda</taxon>
        <taxon>Eucestoda</taxon>
        <taxon>Cyclophyllidea</taxon>
        <taxon>Hymenolepididae</taxon>
        <taxon>Hymenolepis</taxon>
    </lineage>
</organism>
<reference evidence="18" key="1">
    <citation type="submission" date="2016-04" db="UniProtKB">
        <authorList>
            <consortium name="WormBaseParasite"/>
        </authorList>
    </citation>
    <scope>IDENTIFICATION</scope>
</reference>
<accession>A0A158QCR3</accession>
<evidence type="ECO:0000313" key="16">
    <source>
        <dbReference type="EMBL" id="VDL19305.1"/>
    </source>
</evidence>
<dbReference type="PRINTS" id="PR01609">
    <property type="entry name" value="CD36FAMILY"/>
</dbReference>
<evidence type="ECO:0000256" key="8">
    <source>
        <dbReference type="ARBA" id="ARBA00023157"/>
    </source>
</evidence>
<sequence>MDAQTVRPKPASRPSRSMTQKQDWPKGNIFINFSDFKREMLDVCGASKSLETEYIRSLHKQIYLFQLENKYLRKELENAVSVQPKPKQKKKDKSLNVDMTDDERNLLINDLIQKCDEIQPRLVGEITLMKEQIDIFTQDILKLKDEKEAILKENKQKDEVIEELNRNANVWRSQLLDYEEKFEACKQALTSEIRRRKILERKLEEPNANILRIHEVLNQAEVMDQTEELRELKRIVYQVEIQKKLDKTTDSGHLKTAIEQPKADQSSSATSVRRRWLGVEASKPFDERSCFIRVIYYAFWFVIGWRNLVVCVKSRSSCSVRNFVDGGVSNKSFLIFIICAESMNACLIISISVLLVGCGLLIGLPLVIHSEISRKMKLLNDTTLFKSWSSCRSGMIVEFYFFVVSNVKEFMKGEKPILRQVGPYTYEQVTCKGILQSSPQNGTVLYADRNTFKFLPNRSIGLESDNITVLNIGYVSIANFFGKSKVIDEIVGLFINHYYHHQLFLTKTAYEMIWGYEDPVLKKISKLVNVQDKIGLFADKNGSIGVRYEINDGALDTSKVGQILTLNGSRNLSVWNTPLANSINGSDGSLFPPFLDTAFPVHVFSPDLCRSLEFQTHENDKLVYINSVPTRKFTLSNNTFLSPDVYPRNRGFCLDYPNCPKSGVLDMRSCMKNAPIAISLPHFNGADQSYRDAVIGMHPRRDMDISLFIEPQTGVILQALQLIQVNAIVFPNPYFPEFAHLRNLTYLPVGYINTSIYVSDSVARTLITTLFIPQMSISVAGSIMVTGSLLTILVISGMMFANHCRSFPVSAGPRTEENSPLIVECPDDPSLEREQNIQSSNDELFSSKQDPATQTAPGEEGNDEVVHV</sequence>
<dbReference type="EMBL" id="UYSG01000385">
    <property type="protein sequence ID" value="VDL19305.1"/>
    <property type="molecule type" value="Genomic_DNA"/>
</dbReference>
<comment type="subcellular location">
    <subcellularLocation>
        <location evidence="2">Cell membrane</location>
        <topology evidence="2">Multi-pass membrane protein</topology>
    </subcellularLocation>
    <subcellularLocation>
        <location evidence="1">Membrane</location>
        <location evidence="1">Caveola</location>
        <topology evidence="1">Multi-pass membrane protein</topology>
    </subcellularLocation>
</comment>
<evidence type="ECO:0000256" key="6">
    <source>
        <dbReference type="ARBA" id="ARBA00022989"/>
    </source>
</evidence>
<name>A0A158QCR3_HYMDI</name>
<evidence type="ECO:0000256" key="13">
    <source>
        <dbReference type="SAM" id="Coils"/>
    </source>
</evidence>
<feature type="compositionally biased region" description="Polar residues" evidence="14">
    <location>
        <begin position="836"/>
        <end position="856"/>
    </location>
</feature>
<dbReference type="Proteomes" id="UP000274504">
    <property type="component" value="Unassembled WGS sequence"/>
</dbReference>
<keyword evidence="8" id="KW-1015">Disulfide bond</keyword>
<evidence type="ECO:0000256" key="14">
    <source>
        <dbReference type="SAM" id="MobiDB-lite"/>
    </source>
</evidence>
<keyword evidence="7 15" id="KW-0472">Membrane</keyword>
<keyword evidence="9" id="KW-0675">Receptor</keyword>
<dbReference type="PANTHER" id="PTHR11923:SF110">
    <property type="entry name" value="SCAVENGER RECEPTOR CLASS B MEMBER 1"/>
    <property type="match status" value="1"/>
</dbReference>
<keyword evidence="6 15" id="KW-1133">Transmembrane helix</keyword>
<evidence type="ECO:0000256" key="5">
    <source>
        <dbReference type="ARBA" id="ARBA00022692"/>
    </source>
</evidence>
<evidence type="ECO:0000256" key="2">
    <source>
        <dbReference type="ARBA" id="ARBA00004651"/>
    </source>
</evidence>
<feature type="coiled-coil region" evidence="13">
    <location>
        <begin position="143"/>
        <end position="181"/>
    </location>
</feature>
<dbReference type="WBParaSite" id="HDID_0000184301-mRNA-1">
    <property type="protein sequence ID" value="HDID_0000184301-mRNA-1"/>
    <property type="gene ID" value="HDID_0000184301"/>
</dbReference>
<dbReference type="GO" id="GO:0005044">
    <property type="term" value="F:scavenger receptor activity"/>
    <property type="evidence" value="ECO:0007669"/>
    <property type="project" value="TreeGrafter"/>
</dbReference>
<dbReference type="OrthoDB" id="18585at2759"/>
<evidence type="ECO:0000256" key="1">
    <source>
        <dbReference type="ARBA" id="ARBA00004189"/>
    </source>
</evidence>
<evidence type="ECO:0000313" key="18">
    <source>
        <dbReference type="WBParaSite" id="HDID_0000184301-mRNA-1"/>
    </source>
</evidence>
<evidence type="ECO:0000256" key="7">
    <source>
        <dbReference type="ARBA" id="ARBA00023136"/>
    </source>
</evidence>
<dbReference type="PANTHER" id="PTHR11923">
    <property type="entry name" value="SCAVENGER RECEPTOR CLASS B TYPE-1 SR-B1"/>
    <property type="match status" value="1"/>
</dbReference>
<dbReference type="InterPro" id="IPR002159">
    <property type="entry name" value="CD36_fam"/>
</dbReference>
<feature type="transmembrane region" description="Helical" evidence="15">
    <location>
        <begin position="294"/>
        <end position="312"/>
    </location>
</feature>
<dbReference type="AlphaFoldDB" id="A0A158QCR3"/>
<evidence type="ECO:0000256" key="12">
    <source>
        <dbReference type="ARBA" id="ARBA00042244"/>
    </source>
</evidence>
<dbReference type="GO" id="GO:0005901">
    <property type="term" value="C:caveola"/>
    <property type="evidence" value="ECO:0007669"/>
    <property type="project" value="UniProtKB-SubCell"/>
</dbReference>
<feature type="transmembrane region" description="Helical" evidence="15">
    <location>
        <begin position="779"/>
        <end position="801"/>
    </location>
</feature>
<reference evidence="16 17" key="2">
    <citation type="submission" date="2018-11" db="EMBL/GenBank/DDBJ databases">
        <authorList>
            <consortium name="Pathogen Informatics"/>
        </authorList>
    </citation>
    <scope>NUCLEOTIDE SEQUENCE [LARGE SCALE GENOMIC DNA]</scope>
</reference>
<gene>
    <name evidence="16" type="ORF">HDID_LOCUS1844</name>
</gene>
<dbReference type="STRING" id="6216.A0A158QCR3"/>
<keyword evidence="5 15" id="KW-0812">Transmembrane</keyword>
<protein>
    <recommendedName>
        <fullName evidence="11">Scavenger receptor class B member 1</fullName>
    </recommendedName>
    <alternativeName>
        <fullName evidence="12">SR-BI</fullName>
    </alternativeName>
</protein>
<keyword evidence="13" id="KW-0175">Coiled coil</keyword>
<dbReference type="GO" id="GO:0005737">
    <property type="term" value="C:cytoplasm"/>
    <property type="evidence" value="ECO:0007669"/>
    <property type="project" value="TreeGrafter"/>
</dbReference>
<evidence type="ECO:0000256" key="4">
    <source>
        <dbReference type="ARBA" id="ARBA00022475"/>
    </source>
</evidence>
<feature type="transmembrane region" description="Helical" evidence="15">
    <location>
        <begin position="333"/>
        <end position="366"/>
    </location>
</feature>
<evidence type="ECO:0000256" key="3">
    <source>
        <dbReference type="ARBA" id="ARBA00010532"/>
    </source>
</evidence>
<keyword evidence="4" id="KW-1003">Cell membrane</keyword>
<evidence type="ECO:0000313" key="17">
    <source>
        <dbReference type="Proteomes" id="UP000274504"/>
    </source>
</evidence>